<reference evidence="6" key="1">
    <citation type="submission" date="2022-11" db="UniProtKB">
        <authorList>
            <consortium name="WormBaseParasite"/>
        </authorList>
    </citation>
    <scope>IDENTIFICATION</scope>
</reference>
<evidence type="ECO:0000313" key="5">
    <source>
        <dbReference type="Proteomes" id="UP000887540"/>
    </source>
</evidence>
<dbReference type="Pfam" id="PF07159">
    <property type="entry name" value="CYRIA-B_Rac1-bd"/>
    <property type="match status" value="1"/>
</dbReference>
<accession>A0A914C4B3</accession>
<keyword evidence="2" id="KW-0963">Cytoplasm</keyword>
<evidence type="ECO:0000256" key="1">
    <source>
        <dbReference type="ARBA" id="ARBA00025790"/>
    </source>
</evidence>
<dbReference type="GO" id="GO:0031267">
    <property type="term" value="F:small GTPase binding"/>
    <property type="evidence" value="ECO:0007669"/>
    <property type="project" value="InterPro"/>
</dbReference>
<dbReference type="PIRSF" id="PIRSF008153">
    <property type="entry name" value="FMR1_interacting"/>
    <property type="match status" value="1"/>
</dbReference>
<feature type="region of interest" description="Disordered" evidence="3">
    <location>
        <begin position="523"/>
        <end position="553"/>
    </location>
</feature>
<organism evidence="5 6">
    <name type="scientific">Acrobeloides nanus</name>
    <dbReference type="NCBI Taxonomy" id="290746"/>
    <lineage>
        <taxon>Eukaryota</taxon>
        <taxon>Metazoa</taxon>
        <taxon>Ecdysozoa</taxon>
        <taxon>Nematoda</taxon>
        <taxon>Chromadorea</taxon>
        <taxon>Rhabditida</taxon>
        <taxon>Tylenchina</taxon>
        <taxon>Cephalobomorpha</taxon>
        <taxon>Cephaloboidea</taxon>
        <taxon>Cephalobidae</taxon>
        <taxon>Acrobeloides</taxon>
    </lineage>
</organism>
<dbReference type="GO" id="GO:0030833">
    <property type="term" value="P:regulation of actin filament polymerization"/>
    <property type="evidence" value="ECO:0007669"/>
    <property type="project" value="InterPro"/>
</dbReference>
<dbReference type="InterPro" id="IPR009828">
    <property type="entry name" value="CYRIA/CYRIB_Rac1-bd"/>
</dbReference>
<protein>
    <recommendedName>
        <fullName evidence="2">Cytoplasmic FMR1-interacting protein</fullName>
    </recommendedName>
</protein>
<dbReference type="Proteomes" id="UP000887540">
    <property type="component" value="Unplaced"/>
</dbReference>
<dbReference type="AlphaFoldDB" id="A0A914C4B3"/>
<dbReference type="PRINTS" id="PR01698">
    <property type="entry name" value="CYTOFMRPINTP"/>
</dbReference>
<dbReference type="Pfam" id="PF05994">
    <property type="entry name" value="FragX_IP"/>
    <property type="match status" value="1"/>
</dbReference>
<evidence type="ECO:0000259" key="4">
    <source>
        <dbReference type="Pfam" id="PF07159"/>
    </source>
</evidence>
<dbReference type="PANTHER" id="PTHR12195">
    <property type="entry name" value="CYTOPLASMIC FMR1-INTERACTING PROTEIN-RELATED"/>
    <property type="match status" value="1"/>
</dbReference>
<proteinExistence type="inferred from homology"/>
<dbReference type="InterPro" id="IPR008081">
    <property type="entry name" value="Cytoplasmic_FMR1-int"/>
</dbReference>
<evidence type="ECO:0000256" key="2">
    <source>
        <dbReference type="PIRNR" id="PIRNR008153"/>
    </source>
</evidence>
<dbReference type="WBParaSite" id="ACRNAN_Path_247.g922.t1">
    <property type="protein sequence ID" value="ACRNAN_Path_247.g922.t1"/>
    <property type="gene ID" value="ACRNAN_Path_247.g922"/>
</dbReference>
<evidence type="ECO:0000313" key="6">
    <source>
        <dbReference type="WBParaSite" id="ACRNAN_Path_247.g922.t1"/>
    </source>
</evidence>
<evidence type="ECO:0000256" key="3">
    <source>
        <dbReference type="SAM" id="MobiDB-lite"/>
    </source>
</evidence>
<comment type="similarity">
    <text evidence="1 2">Belongs to the CYFIP family.</text>
</comment>
<keyword evidence="5" id="KW-1185">Reference proteome</keyword>
<sequence length="1278" mass="148904">MAESITLKDAITNVQLLDDLSIIDNQPVLEAFSLNLSCRINFDTNFEDRSAYFTGCSKYIEEATRHSEFGDIINEGFRHAANLYTWRCCSRAVPMAKSNDQPNRIEINEKVAQVLHPEVEKLYQFMFFTNNAISQFCEEIKRLCHPEKRKDFISESYLLIMGRFLNMFAVLDELKNMKASIKNDFSTYRRAAQFLQTMSDIHQMQNLSLFLATQNKIKETLRSELQKIDGYEELLADIINICSQFYENQMYFNPEDRYMFVKVIAFSLYLLDVNANNLVKLDQRKRIFIPKLDKIFKSIEVVPLFGDMQIQPFSFIRRSPQYDPSKWPLSNIESETCHVNIVERIQVIKELHDEFVTHLARIKNEVSVYDKEGPRTDAENQEITELTINGIRLLCSWTSTIVETISWKLLHPTNSRDNPECPDTAEEYERATRYNYSNEEKAAMIELISMIKNVQLLMGKMEQEFNMAIRRYIYAELQDFVQLTLRDLLNKAVKGKKDFLIGIITSIIETCVDNCSGQFNSRSSDLNSMKSKHKKSSETSSMSDLRSARRSVAPSSTQLYMARTMLESLITEKSSNAKKTYRRDLDEKYLSKMISFLQKSYYWPMLLQLPFTLEKCCDLSQLWFREFYLEMTMGKRIQFPIEMSIPWILTDYILTSQDPALTECVLYQLDLYNDAANYSIKYFQKRFLYDEVEAEVNLCFDQFIYKLSDSVFTYYKQLASCMLLDKGFKSDCAKLGITIRTPPAVRYLTLLKQRHLQLLGRSIDLNRLISQRINVALQRSLDFAITKFESEGLYWITTLNQLIAVNRLAYRLLSRHLDSLADFEDLLIEANHQVYSPNGRITLHTFMEIISDIVPNFCYNNTTKRFIRGKIQFRKPHFREKTPHATYQYEFGSKSLNAAFSNICAMYNGFIGQPHLKILSQTIGYQGIAAILEELINTLKTLINVQLKEHVRVLFNLIPKVCKLPRYDYGTEAVLQYYTHHVKDVIQYPQLKKEFLQILREIGNIIIFCTQLENGLAQEEMLDLLNASSFTNVIPKPPAKNLEEQEYKMKRLEVKYSRIQVTSVVQQIGTETQTQIAKESELLTKERLCCGLNVMEMVLSKIKEILMADTIWNGSFPTNGIMWIDECVEFHRIWSAVQLALCIHQMNKDTNEQTSIDESFGDAIHWAACSIIYLLGQQKRFEVLDFSYHLVRVYRANPHSTKSQTGSTKDLKTIGFPMVEIIEKIRRIHAFNNQIFTFISNQMSQADDTDFEVKLNIREFAPPVHPRTSQRRFLPPEL</sequence>
<dbReference type="GO" id="GO:0005737">
    <property type="term" value="C:cytoplasm"/>
    <property type="evidence" value="ECO:0007669"/>
    <property type="project" value="UniProtKB-UniRule"/>
</dbReference>
<feature type="domain" description="CYRIA/CYRIB Rac1 binding" evidence="4">
    <location>
        <begin position="72"/>
        <end position="271"/>
    </location>
</feature>
<name>A0A914C4B3_9BILA</name>